<dbReference type="PROSITE" id="PS51257">
    <property type="entry name" value="PROKAR_LIPOPROTEIN"/>
    <property type="match status" value="1"/>
</dbReference>
<evidence type="ECO:0000313" key="2">
    <source>
        <dbReference type="Proteomes" id="UP000656319"/>
    </source>
</evidence>
<organism evidence="1 2">
    <name type="scientific">Paraburkholderia hiiakae</name>
    <dbReference type="NCBI Taxonomy" id="1081782"/>
    <lineage>
        <taxon>Bacteria</taxon>
        <taxon>Pseudomonadati</taxon>
        <taxon>Pseudomonadota</taxon>
        <taxon>Betaproteobacteria</taxon>
        <taxon>Burkholderiales</taxon>
        <taxon>Burkholderiaceae</taxon>
        <taxon>Paraburkholderia</taxon>
    </lineage>
</organism>
<dbReference type="RefSeq" id="WP_268960645.1">
    <property type="nucleotide sequence ID" value="NZ_CAJHCQ010000008.1"/>
</dbReference>
<name>A0ABM8NQV1_9BURK</name>
<dbReference type="Proteomes" id="UP000656319">
    <property type="component" value="Unassembled WGS sequence"/>
</dbReference>
<sequence length="44" mass="4414">MNKIERNQLANIQAAGGCCKSSGSKATVNVTVTVSAPKSPVGPV</sequence>
<protein>
    <submittedName>
        <fullName evidence="1">Uncharacterized protein</fullName>
    </submittedName>
</protein>
<keyword evidence="2" id="KW-1185">Reference proteome</keyword>
<gene>
    <name evidence="1" type="ORF">LMG27952_03445</name>
</gene>
<comment type="caution">
    <text evidence="1">The sequence shown here is derived from an EMBL/GenBank/DDBJ whole genome shotgun (WGS) entry which is preliminary data.</text>
</comment>
<proteinExistence type="predicted"/>
<accession>A0ABM8NQV1</accession>
<reference evidence="1 2" key="1">
    <citation type="submission" date="2020-10" db="EMBL/GenBank/DDBJ databases">
        <authorList>
            <person name="Peeters C."/>
        </authorList>
    </citation>
    <scope>NUCLEOTIDE SEQUENCE [LARGE SCALE GENOMIC DNA]</scope>
    <source>
        <strain evidence="1 2">LMG 27952</strain>
    </source>
</reference>
<evidence type="ECO:0000313" key="1">
    <source>
        <dbReference type="EMBL" id="CAD6539070.1"/>
    </source>
</evidence>
<dbReference type="EMBL" id="CAJHCQ010000008">
    <property type="protein sequence ID" value="CAD6539070.1"/>
    <property type="molecule type" value="Genomic_DNA"/>
</dbReference>